<keyword evidence="5" id="KW-0175">Coiled coil</keyword>
<keyword evidence="7" id="KW-0614">Plasmid</keyword>
<gene>
    <name evidence="7" type="ORF">A9Y76_28355</name>
</gene>
<comment type="subcellular location">
    <subcellularLocation>
        <location evidence="1">Cytoplasm</location>
        <location evidence="1">Nucleoid</location>
    </subcellularLocation>
</comment>
<organism evidence="7 8">
    <name type="scientific">Ralstonia insidiosa</name>
    <dbReference type="NCBI Taxonomy" id="190721"/>
    <lineage>
        <taxon>Bacteria</taxon>
        <taxon>Pseudomonadati</taxon>
        <taxon>Pseudomonadota</taxon>
        <taxon>Betaproteobacteria</taxon>
        <taxon>Burkholderiales</taxon>
        <taxon>Burkholderiaceae</taxon>
        <taxon>Ralstonia</taxon>
    </lineage>
</organism>
<dbReference type="GO" id="GO:0009295">
    <property type="term" value="C:nucleoid"/>
    <property type="evidence" value="ECO:0007669"/>
    <property type="project" value="UniProtKB-SubCell"/>
</dbReference>
<proteinExistence type="inferred from homology"/>
<evidence type="ECO:0000313" key="7">
    <source>
        <dbReference type="EMBL" id="ANJ76503.1"/>
    </source>
</evidence>
<feature type="domain" description="DNA-binding protein H-NS-like C-terminal" evidence="6">
    <location>
        <begin position="58"/>
        <end position="101"/>
    </location>
</feature>
<dbReference type="Pfam" id="PF00816">
    <property type="entry name" value="Histone_HNS"/>
    <property type="match status" value="1"/>
</dbReference>
<dbReference type="SUPFAM" id="SSF81273">
    <property type="entry name" value="H-NS histone-like proteins"/>
    <property type="match status" value="1"/>
</dbReference>
<dbReference type="PANTHER" id="PTHR38097:SF2">
    <property type="entry name" value="DNA-BINDING PROTEIN STPA"/>
    <property type="match status" value="1"/>
</dbReference>
<dbReference type="GO" id="GO:0004519">
    <property type="term" value="F:endonuclease activity"/>
    <property type="evidence" value="ECO:0007669"/>
    <property type="project" value="UniProtKB-KW"/>
</dbReference>
<dbReference type="GO" id="GO:0005829">
    <property type="term" value="C:cytosol"/>
    <property type="evidence" value="ECO:0007669"/>
    <property type="project" value="TreeGrafter"/>
</dbReference>
<keyword evidence="7" id="KW-0255">Endonuclease</keyword>
<keyword evidence="4" id="KW-0238">DNA-binding</keyword>
<dbReference type="InterPro" id="IPR037150">
    <property type="entry name" value="H-NS_C_dom_sf"/>
</dbReference>
<dbReference type="EMBL" id="CP016024">
    <property type="protein sequence ID" value="ANJ76503.1"/>
    <property type="molecule type" value="Genomic_DNA"/>
</dbReference>
<dbReference type="GeneID" id="61529944"/>
<evidence type="ECO:0000256" key="4">
    <source>
        <dbReference type="ARBA" id="ARBA00023125"/>
    </source>
</evidence>
<dbReference type="GO" id="GO:0003681">
    <property type="term" value="F:bent DNA binding"/>
    <property type="evidence" value="ECO:0007669"/>
    <property type="project" value="TreeGrafter"/>
</dbReference>
<dbReference type="Proteomes" id="UP000078572">
    <property type="component" value="Plasmid pRI-1"/>
</dbReference>
<evidence type="ECO:0000259" key="6">
    <source>
        <dbReference type="SMART" id="SM00528"/>
    </source>
</evidence>
<dbReference type="GO" id="GO:0001217">
    <property type="term" value="F:DNA-binding transcription repressor activity"/>
    <property type="evidence" value="ECO:0007669"/>
    <property type="project" value="TreeGrafter"/>
</dbReference>
<dbReference type="GO" id="GO:0032993">
    <property type="term" value="C:protein-DNA complex"/>
    <property type="evidence" value="ECO:0007669"/>
    <property type="project" value="TreeGrafter"/>
</dbReference>
<dbReference type="GO" id="GO:0000976">
    <property type="term" value="F:transcription cis-regulatory region binding"/>
    <property type="evidence" value="ECO:0007669"/>
    <property type="project" value="TreeGrafter"/>
</dbReference>
<accession>A0A192A833</accession>
<dbReference type="RefSeq" id="WP_024979563.1">
    <property type="nucleotide sequence ID" value="NZ_CP016024.1"/>
</dbReference>
<dbReference type="AlphaFoldDB" id="A0A192A833"/>
<dbReference type="Gene3D" id="4.10.430.10">
    <property type="entry name" value="Histone-like protein H-NS, C-terminal domain"/>
    <property type="match status" value="1"/>
</dbReference>
<evidence type="ECO:0000256" key="5">
    <source>
        <dbReference type="SAM" id="Coils"/>
    </source>
</evidence>
<dbReference type="GO" id="GO:0003680">
    <property type="term" value="F:minor groove of adenine-thymine-rich DNA binding"/>
    <property type="evidence" value="ECO:0007669"/>
    <property type="project" value="TreeGrafter"/>
</dbReference>
<protein>
    <submittedName>
        <fullName evidence="7">Endonuclease</fullName>
    </submittedName>
</protein>
<dbReference type="OrthoDB" id="5297879at2"/>
<evidence type="ECO:0000313" key="8">
    <source>
        <dbReference type="Proteomes" id="UP000078572"/>
    </source>
</evidence>
<evidence type="ECO:0000256" key="2">
    <source>
        <dbReference type="ARBA" id="ARBA00010610"/>
    </source>
</evidence>
<sequence>MTSTQPRYKDIIKQIEELQKQADMLKAEERSKVLKEVREQIAVFEFTAGELGLKGKASLAGKKVPIRYKDDSGNTWSGRGHRPGWLNAAIKSGRKLEDFLIAV</sequence>
<reference evidence="8" key="1">
    <citation type="submission" date="2016-06" db="EMBL/GenBank/DDBJ databases">
        <authorList>
            <person name="Xu Y."/>
            <person name="Nagy A."/>
            <person name="Yan X."/>
            <person name="Kim S.W."/>
            <person name="Haley B."/>
            <person name="Liu N.T."/>
            <person name="Nou X."/>
        </authorList>
    </citation>
    <scope>NUCLEOTIDE SEQUENCE [LARGE SCALE GENOMIC DNA]</scope>
    <source>
        <strain evidence="8">ATCC 49129</strain>
        <plasmid evidence="8">pri-1</plasmid>
    </source>
</reference>
<evidence type="ECO:0000256" key="3">
    <source>
        <dbReference type="ARBA" id="ARBA00022490"/>
    </source>
</evidence>
<keyword evidence="7" id="KW-0540">Nuclease</keyword>
<dbReference type="InterPro" id="IPR027444">
    <property type="entry name" value="H-NS_C_dom"/>
</dbReference>
<keyword evidence="8" id="KW-1185">Reference proteome</keyword>
<dbReference type="SMART" id="SM00528">
    <property type="entry name" value="HNS"/>
    <property type="match status" value="1"/>
</dbReference>
<geneLocation type="plasmid" evidence="8">
    <name>pri-1</name>
</geneLocation>
<feature type="coiled-coil region" evidence="5">
    <location>
        <begin position="8"/>
        <end position="35"/>
    </location>
</feature>
<keyword evidence="7" id="KW-0378">Hydrolase</keyword>
<dbReference type="PANTHER" id="PTHR38097">
    <property type="match status" value="1"/>
</dbReference>
<comment type="similarity">
    <text evidence="2">Belongs to the histone-like protein H-NS family.</text>
</comment>
<keyword evidence="3" id="KW-0963">Cytoplasm</keyword>
<name>A0A192A833_9RALS</name>
<evidence type="ECO:0000256" key="1">
    <source>
        <dbReference type="ARBA" id="ARBA00004453"/>
    </source>
</evidence>